<proteinExistence type="predicted"/>
<gene>
    <name evidence="5" type="ORF">MNBD_IGNAVI01-1099</name>
</gene>
<dbReference type="InterPro" id="IPR036551">
    <property type="entry name" value="Flavin_trans-like"/>
</dbReference>
<dbReference type="PANTHER" id="PTHR14359">
    <property type="entry name" value="HOMO-OLIGOMERIC FLAVIN CONTAINING CYS DECARBOXYLASE FAMILY"/>
    <property type="match status" value="1"/>
</dbReference>
<evidence type="ECO:0000256" key="2">
    <source>
        <dbReference type="ARBA" id="ARBA00023239"/>
    </source>
</evidence>
<evidence type="ECO:0000259" key="4">
    <source>
        <dbReference type="Pfam" id="PF04127"/>
    </source>
</evidence>
<dbReference type="InterPro" id="IPR007085">
    <property type="entry name" value="DNA/pantothenate-metab_flavo_C"/>
</dbReference>
<organism evidence="5">
    <name type="scientific">hydrothermal vent metagenome</name>
    <dbReference type="NCBI Taxonomy" id="652676"/>
    <lineage>
        <taxon>unclassified sequences</taxon>
        <taxon>metagenomes</taxon>
        <taxon>ecological metagenomes</taxon>
    </lineage>
</organism>
<dbReference type="EC" id="4.1.1.36" evidence="5"/>
<dbReference type="GO" id="GO:0004633">
    <property type="term" value="F:phosphopantothenoylcysteine decarboxylase activity"/>
    <property type="evidence" value="ECO:0007669"/>
    <property type="project" value="UniProtKB-EC"/>
</dbReference>
<keyword evidence="5" id="KW-0436">Ligase</keyword>
<dbReference type="GO" id="GO:0010181">
    <property type="term" value="F:FMN binding"/>
    <property type="evidence" value="ECO:0007669"/>
    <property type="project" value="InterPro"/>
</dbReference>
<dbReference type="InterPro" id="IPR035929">
    <property type="entry name" value="CoaB-like_sf"/>
</dbReference>
<evidence type="ECO:0000256" key="1">
    <source>
        <dbReference type="ARBA" id="ARBA00022793"/>
    </source>
</evidence>
<dbReference type="SUPFAM" id="SSF52507">
    <property type="entry name" value="Homo-oligomeric flavin-containing Cys decarboxylases, HFCD"/>
    <property type="match status" value="1"/>
</dbReference>
<reference evidence="5" key="1">
    <citation type="submission" date="2018-06" db="EMBL/GenBank/DDBJ databases">
        <authorList>
            <person name="Zhirakovskaya E."/>
        </authorList>
    </citation>
    <scope>NUCLEOTIDE SEQUENCE</scope>
</reference>
<dbReference type="GO" id="GO:0071513">
    <property type="term" value="C:phosphopantothenoylcysteine decarboxylase complex"/>
    <property type="evidence" value="ECO:0007669"/>
    <property type="project" value="TreeGrafter"/>
</dbReference>
<dbReference type="EMBL" id="UOGD01000175">
    <property type="protein sequence ID" value="VAX20733.1"/>
    <property type="molecule type" value="Genomic_DNA"/>
</dbReference>
<dbReference type="NCBIfam" id="TIGR00521">
    <property type="entry name" value="coaBC_dfp"/>
    <property type="match status" value="1"/>
</dbReference>
<name>A0A3B1C7U5_9ZZZZ</name>
<protein>
    <submittedName>
        <fullName evidence="5">Phosphopantothenoylcysteine decarboxylase / Phosphopantothenoylcysteine synthetase</fullName>
        <ecNumber evidence="5">4.1.1.36</ecNumber>
        <ecNumber evidence="5">6.3.2.5</ecNumber>
    </submittedName>
</protein>
<dbReference type="GO" id="GO:0015941">
    <property type="term" value="P:pantothenate catabolic process"/>
    <property type="evidence" value="ECO:0007669"/>
    <property type="project" value="InterPro"/>
</dbReference>
<dbReference type="SUPFAM" id="SSF102645">
    <property type="entry name" value="CoaB-like"/>
    <property type="match status" value="1"/>
</dbReference>
<keyword evidence="1" id="KW-0210">Decarboxylase</keyword>
<keyword evidence="2 5" id="KW-0456">Lyase</keyword>
<dbReference type="Gene3D" id="3.40.50.1950">
    <property type="entry name" value="Flavin prenyltransferase-like"/>
    <property type="match status" value="1"/>
</dbReference>
<dbReference type="InterPro" id="IPR003382">
    <property type="entry name" value="Flavoprotein"/>
</dbReference>
<accession>A0A3B1C7U5</accession>
<dbReference type="GO" id="GO:0015937">
    <property type="term" value="P:coenzyme A biosynthetic process"/>
    <property type="evidence" value="ECO:0007669"/>
    <property type="project" value="InterPro"/>
</dbReference>
<dbReference type="InterPro" id="IPR005252">
    <property type="entry name" value="CoaBC"/>
</dbReference>
<dbReference type="EC" id="6.3.2.5" evidence="5"/>
<evidence type="ECO:0000259" key="3">
    <source>
        <dbReference type="Pfam" id="PF02441"/>
    </source>
</evidence>
<dbReference type="Pfam" id="PF02441">
    <property type="entry name" value="Flavoprotein"/>
    <property type="match status" value="1"/>
</dbReference>
<dbReference type="PANTHER" id="PTHR14359:SF6">
    <property type="entry name" value="PHOSPHOPANTOTHENOYLCYSTEINE DECARBOXYLASE"/>
    <property type="match status" value="1"/>
</dbReference>
<feature type="domain" description="Flavoprotein" evidence="3">
    <location>
        <begin position="5"/>
        <end position="139"/>
    </location>
</feature>
<dbReference type="AlphaFoldDB" id="A0A3B1C7U5"/>
<dbReference type="Gene3D" id="3.40.50.10300">
    <property type="entry name" value="CoaB-like"/>
    <property type="match status" value="1"/>
</dbReference>
<dbReference type="Pfam" id="PF04127">
    <property type="entry name" value="DFP"/>
    <property type="match status" value="1"/>
</dbReference>
<evidence type="ECO:0000313" key="5">
    <source>
        <dbReference type="EMBL" id="VAX20733.1"/>
    </source>
</evidence>
<dbReference type="GO" id="GO:0004632">
    <property type="term" value="F:phosphopantothenate--cysteine ligase activity"/>
    <property type="evidence" value="ECO:0007669"/>
    <property type="project" value="UniProtKB-EC"/>
</dbReference>
<feature type="domain" description="DNA/pantothenate metabolism flavoprotein C-terminal" evidence="4">
    <location>
        <begin position="185"/>
        <end position="385"/>
    </location>
</feature>
<sequence>MLNYKILIKITGSIAAYKSVYLISKLIKAGFEVEVAATSSALKFIGQATIEGMTHRPVYTDSFEPGRMMSHIDLVKWADLTIVVPADANTINKFANGIADNLITSLFLAHDREKPYLIAPAMNTAMYNHPATQASLNKLSEWGIHILPTDEGYLACGDEGLGKLLDPDLIFGYIGSDLHSSYNKDYKVLITGGGTIENIDGMRHISNKSSGRTAVKIAENFYIKGTDVMLLLSESAVKPAFDLNFIEFNSFQSLKNVLRSELTLKKYDLVIHLAAVSDYSPVNINVKGETIELPLTEKLDSSADSVTVTFNKNIKLVNHIKEWSLNKDVKLVAFKLLDDRNDEKKANEIKKLFDNSKADAIVFNALSDRDNDVQRSFEIIDVDGKSNKADTADDLSEELFNQWRSE</sequence>